<gene>
    <name evidence="3" type="ORF">BgAZ_300910</name>
</gene>
<feature type="region of interest" description="Disordered" evidence="2">
    <location>
        <begin position="1"/>
        <end position="29"/>
    </location>
</feature>
<evidence type="ECO:0000256" key="1">
    <source>
        <dbReference type="SAM" id="Coils"/>
    </source>
</evidence>
<feature type="coiled-coil region" evidence="1">
    <location>
        <begin position="108"/>
        <end position="138"/>
    </location>
</feature>
<evidence type="ECO:0000256" key="2">
    <source>
        <dbReference type="SAM" id="MobiDB-lite"/>
    </source>
</evidence>
<evidence type="ECO:0000313" key="3">
    <source>
        <dbReference type="EMBL" id="KAK1442573.1"/>
    </source>
</evidence>
<feature type="compositionally biased region" description="Low complexity" evidence="2">
    <location>
        <begin position="1"/>
        <end position="12"/>
    </location>
</feature>
<feature type="region of interest" description="Disordered" evidence="2">
    <location>
        <begin position="214"/>
        <end position="240"/>
    </location>
</feature>
<reference evidence="3" key="1">
    <citation type="submission" date="2023-08" db="EMBL/GenBank/DDBJ databases">
        <title>Draft sequence of the Babesia gibsoni genome.</title>
        <authorList>
            <person name="Yamagishi J.Y."/>
            <person name="Xuan X.X."/>
        </authorList>
    </citation>
    <scope>NUCLEOTIDE SEQUENCE</scope>
    <source>
        <strain evidence="3">Azabu</strain>
    </source>
</reference>
<keyword evidence="4" id="KW-1185">Reference proteome</keyword>
<keyword evidence="1" id="KW-0175">Coiled coil</keyword>
<comment type="caution">
    <text evidence="3">The sequence shown here is derived from an EMBL/GenBank/DDBJ whole genome shotgun (WGS) entry which is preliminary data.</text>
</comment>
<dbReference type="AlphaFoldDB" id="A0AAD8LJH2"/>
<dbReference type="Proteomes" id="UP001230268">
    <property type="component" value="Unassembled WGS sequence"/>
</dbReference>
<organism evidence="3 4">
    <name type="scientific">Babesia gibsoni</name>
    <dbReference type="NCBI Taxonomy" id="33632"/>
    <lineage>
        <taxon>Eukaryota</taxon>
        <taxon>Sar</taxon>
        <taxon>Alveolata</taxon>
        <taxon>Apicomplexa</taxon>
        <taxon>Aconoidasida</taxon>
        <taxon>Piroplasmida</taxon>
        <taxon>Babesiidae</taxon>
        <taxon>Babesia</taxon>
    </lineage>
</organism>
<feature type="coiled-coil region" evidence="1">
    <location>
        <begin position="408"/>
        <end position="442"/>
    </location>
</feature>
<feature type="compositionally biased region" description="Polar residues" evidence="2">
    <location>
        <begin position="220"/>
        <end position="232"/>
    </location>
</feature>
<protein>
    <submittedName>
        <fullName evidence="3">Uncharacterized protein</fullName>
    </submittedName>
</protein>
<dbReference type="EMBL" id="JAVEPI010000003">
    <property type="protein sequence ID" value="KAK1442573.1"/>
    <property type="molecule type" value="Genomic_DNA"/>
</dbReference>
<proteinExistence type="predicted"/>
<sequence>MIDSFGGAPSEAPGEEGGTDVEGHPSGKQMTHSVYKTVFDAEGNNKFVGRERAEDNFSTPRCDNESKPNVDGILRSYSSDTRFQILQNEVYVLKNERSAWSERERDLLDRLHNGRDRLREQKQQLLEAQTKSQALAQEIELINARIQIRQESLETSYRTLCENVRLTEEASIRSRIELRRIQTKNLVLEELLRAKGLAYDQLEAKVRELMDSVTREAGESTPQDGKSLSSQPDADASEFKDALPGYDLKTATEDPLKAYQHTPLLSTHYVSNAMQVDYTGIGKSQDPVSMRLRPRRASASAAATVAVGVGDKLSKPGDLVELAALMQQHLKQMITCSQETERHMKEAVDLQLEELREMLMNARNDLAYKTEECNKLSRALESMRGELEMVKGDLIRNMELQSQLKTNYEAKVLEVDNAQKAYEELESQYEQMKRELESCLLREKTNKALYDEYVKDTDAKLFKMEMILADKDKGDLGKVVAGWKGGDKVRLDDADHDKKLSELKKAFEFKEPLDSIPTFNINDLEQLSKTAGDGYVKVTKDYILKLLKKESLLRDKLKEEVVRAYKLEQELKAAGGRRKRMCICRKSLKNVRATKTKRCWCKFKKVPLLKRNIASAALKREVTGIDALIQTLGAQKKLKGVRKY</sequence>
<accession>A0AAD8LJH2</accession>
<evidence type="ECO:0000313" key="4">
    <source>
        <dbReference type="Proteomes" id="UP001230268"/>
    </source>
</evidence>
<feature type="coiled-coil region" evidence="1">
    <location>
        <begin position="345"/>
        <end position="372"/>
    </location>
</feature>
<name>A0AAD8LJH2_BABGI</name>